<sequence>MVTDIKNKCKRLMRKGHRIILDKKIEASHSKSGHQQLQSDKLNPNVCKNVWCGNTCVKTNKREKAQMLNALQDANFRTDAPNPGKRLLEKAAETETKMVHIDFKTISNRSAKFSLHCTVRPSGGVNEVFSDPKEQIDFDKYTHLQIKLVFTGDPAESHVYDIPQLNVLHRGRLVFQLVQYLRYRNIFSQRKLLTRSKSCKQPSKVELSRKLNVINLNARTSQEGFWEPYCHDWLGFGDGCVETMCYKFVCYTTNRSDECWNQQYKQCMSQRKMSREDRILLVSLRRVVSSLPHIACENSASLIPLRSEIVHKSSRRWGLRQPDESQTGCGLSMDFEPLSSTTHSREVIFIGYLCTGISKRPLQPLYNKYTVLTANDDDDATNFNSPCEVTWKKLVRYSSRTIRNISALFAPVTQIPHPLPNGESKGPFRSLSDAGKIVKEADAQGRTLEKSTPKQHGKSSHSDNQRDYISSPKVTSQQSLFRRIDP</sequence>
<evidence type="ECO:0000256" key="1">
    <source>
        <dbReference type="SAM" id="MobiDB-lite"/>
    </source>
</evidence>
<organism evidence="2 3">
    <name type="scientific">Clonorchis sinensis</name>
    <name type="common">Chinese liver fluke</name>
    <dbReference type="NCBI Taxonomy" id="79923"/>
    <lineage>
        <taxon>Eukaryota</taxon>
        <taxon>Metazoa</taxon>
        <taxon>Spiralia</taxon>
        <taxon>Lophotrochozoa</taxon>
        <taxon>Platyhelminthes</taxon>
        <taxon>Trematoda</taxon>
        <taxon>Digenea</taxon>
        <taxon>Opisthorchiida</taxon>
        <taxon>Opisthorchiata</taxon>
        <taxon>Opisthorchiidae</taxon>
        <taxon>Clonorchis</taxon>
    </lineage>
</organism>
<feature type="compositionally biased region" description="Basic and acidic residues" evidence="1">
    <location>
        <begin position="439"/>
        <end position="452"/>
    </location>
</feature>
<name>G7YF02_CLOSI</name>
<reference evidence="2" key="1">
    <citation type="journal article" date="2011" name="Genome Biol.">
        <title>The draft genome of the carcinogenic human liver fluke Clonorchis sinensis.</title>
        <authorList>
            <person name="Wang X."/>
            <person name="Chen W."/>
            <person name="Huang Y."/>
            <person name="Sun J."/>
            <person name="Men J."/>
            <person name="Liu H."/>
            <person name="Luo F."/>
            <person name="Guo L."/>
            <person name="Lv X."/>
            <person name="Deng C."/>
            <person name="Zhou C."/>
            <person name="Fan Y."/>
            <person name="Li X."/>
            <person name="Huang L."/>
            <person name="Hu Y."/>
            <person name="Liang C."/>
            <person name="Hu X."/>
            <person name="Xu J."/>
            <person name="Yu X."/>
        </authorList>
    </citation>
    <scope>NUCLEOTIDE SEQUENCE [LARGE SCALE GENOMIC DNA]</scope>
    <source>
        <strain evidence="2">Henan</strain>
    </source>
</reference>
<reference key="2">
    <citation type="submission" date="2011-10" db="EMBL/GenBank/DDBJ databases">
        <title>The genome and transcriptome sequence of Clonorchis sinensis provide insights into the carcinogenic liver fluke.</title>
        <authorList>
            <person name="Wang X."/>
            <person name="Huang Y."/>
            <person name="Chen W."/>
            <person name="Liu H."/>
            <person name="Guo L."/>
            <person name="Chen Y."/>
            <person name="Luo F."/>
            <person name="Zhou W."/>
            <person name="Sun J."/>
            <person name="Mao Q."/>
            <person name="Liang P."/>
            <person name="Zhou C."/>
            <person name="Tian Y."/>
            <person name="Men J."/>
            <person name="Lv X."/>
            <person name="Huang L."/>
            <person name="Zhou J."/>
            <person name="Hu Y."/>
            <person name="Li R."/>
            <person name="Zhang F."/>
            <person name="Lei H."/>
            <person name="Li X."/>
            <person name="Hu X."/>
            <person name="Liang C."/>
            <person name="Xu J."/>
            <person name="Wu Z."/>
            <person name="Yu X."/>
        </authorList>
    </citation>
    <scope>NUCLEOTIDE SEQUENCE</scope>
    <source>
        <strain>Henan</strain>
    </source>
</reference>
<dbReference type="Proteomes" id="UP000008909">
    <property type="component" value="Unassembled WGS sequence"/>
</dbReference>
<feature type="region of interest" description="Disordered" evidence="1">
    <location>
        <begin position="439"/>
        <end position="486"/>
    </location>
</feature>
<evidence type="ECO:0000313" key="3">
    <source>
        <dbReference type="Proteomes" id="UP000008909"/>
    </source>
</evidence>
<proteinExistence type="predicted"/>
<evidence type="ECO:0000313" key="2">
    <source>
        <dbReference type="EMBL" id="GAA51537.1"/>
    </source>
</evidence>
<dbReference type="EMBL" id="DF143166">
    <property type="protein sequence ID" value="GAA51537.1"/>
    <property type="molecule type" value="Genomic_DNA"/>
</dbReference>
<accession>G7YF02</accession>
<keyword evidence="3" id="KW-1185">Reference proteome</keyword>
<protein>
    <submittedName>
        <fullName evidence="2">Uncharacterized protein</fullName>
    </submittedName>
</protein>
<gene>
    <name evidence="2" type="ORF">CLF_106349</name>
</gene>
<dbReference type="AlphaFoldDB" id="G7YF02"/>